<gene>
    <name evidence="2" type="ORF">OE88DRAFT_1618625</name>
</gene>
<evidence type="ECO:0000313" key="3">
    <source>
        <dbReference type="Proteomes" id="UP000305948"/>
    </source>
</evidence>
<name>A0A5C3NIQ3_9AGAM</name>
<feature type="non-terminal residue" evidence="2">
    <location>
        <position position="245"/>
    </location>
</feature>
<dbReference type="AlphaFoldDB" id="A0A5C3NIQ3"/>
<evidence type="ECO:0000313" key="2">
    <source>
        <dbReference type="EMBL" id="TFK57263.1"/>
    </source>
</evidence>
<dbReference type="EMBL" id="ML213503">
    <property type="protein sequence ID" value="TFK57263.1"/>
    <property type="molecule type" value="Genomic_DNA"/>
</dbReference>
<feature type="region of interest" description="Disordered" evidence="1">
    <location>
        <begin position="1"/>
        <end position="53"/>
    </location>
</feature>
<reference evidence="2 3" key="1">
    <citation type="journal article" date="2019" name="Nat. Ecol. Evol.">
        <title>Megaphylogeny resolves global patterns of mushroom evolution.</title>
        <authorList>
            <person name="Varga T."/>
            <person name="Krizsan K."/>
            <person name="Foldi C."/>
            <person name="Dima B."/>
            <person name="Sanchez-Garcia M."/>
            <person name="Sanchez-Ramirez S."/>
            <person name="Szollosi G.J."/>
            <person name="Szarkandi J.G."/>
            <person name="Papp V."/>
            <person name="Albert L."/>
            <person name="Andreopoulos W."/>
            <person name="Angelini C."/>
            <person name="Antonin V."/>
            <person name="Barry K.W."/>
            <person name="Bougher N.L."/>
            <person name="Buchanan P."/>
            <person name="Buyck B."/>
            <person name="Bense V."/>
            <person name="Catcheside P."/>
            <person name="Chovatia M."/>
            <person name="Cooper J."/>
            <person name="Damon W."/>
            <person name="Desjardin D."/>
            <person name="Finy P."/>
            <person name="Geml J."/>
            <person name="Haridas S."/>
            <person name="Hughes K."/>
            <person name="Justo A."/>
            <person name="Karasinski D."/>
            <person name="Kautmanova I."/>
            <person name="Kiss B."/>
            <person name="Kocsube S."/>
            <person name="Kotiranta H."/>
            <person name="LaButti K.M."/>
            <person name="Lechner B.E."/>
            <person name="Liimatainen K."/>
            <person name="Lipzen A."/>
            <person name="Lukacs Z."/>
            <person name="Mihaltcheva S."/>
            <person name="Morgado L.N."/>
            <person name="Niskanen T."/>
            <person name="Noordeloos M.E."/>
            <person name="Ohm R.A."/>
            <person name="Ortiz-Santana B."/>
            <person name="Ovrebo C."/>
            <person name="Racz N."/>
            <person name="Riley R."/>
            <person name="Savchenko A."/>
            <person name="Shiryaev A."/>
            <person name="Soop K."/>
            <person name="Spirin V."/>
            <person name="Szebenyi C."/>
            <person name="Tomsovsky M."/>
            <person name="Tulloss R.E."/>
            <person name="Uehling J."/>
            <person name="Grigoriev I.V."/>
            <person name="Vagvolgyi C."/>
            <person name="Papp T."/>
            <person name="Martin F.M."/>
            <person name="Miettinen O."/>
            <person name="Hibbett D.S."/>
            <person name="Nagy L.G."/>
        </authorList>
    </citation>
    <scope>NUCLEOTIDE SEQUENCE [LARGE SCALE GENOMIC DNA]</scope>
    <source>
        <strain evidence="2 3">OMC1185</strain>
    </source>
</reference>
<keyword evidence="3" id="KW-1185">Reference proteome</keyword>
<feature type="region of interest" description="Disordered" evidence="1">
    <location>
        <begin position="202"/>
        <end position="229"/>
    </location>
</feature>
<sequence>MSRFEPLNPEELLAGFNYPQSGSTPRASRAPTPAESHVSSRIPSPTEPLEPIDIPESWQYGGIDYQRLEDAIRASAQDVGIGSVYVDWVVSCFNTFVKRNLGTVYNQLGRKIYEHRHMQDEKNIVYDHSSQQTDRNNQMINGLLVRTENAENKLAQVLTENDVLNQSQRHLANAFNTLSHEFTSLKERLTLVEQQQAIPAPSTLNPAVTGNHRSRPKIAEPPKFKGNADGKGITLEQWLQKLGIW</sequence>
<protein>
    <submittedName>
        <fullName evidence="2">Uncharacterized protein</fullName>
    </submittedName>
</protein>
<dbReference type="Proteomes" id="UP000305948">
    <property type="component" value="Unassembled WGS sequence"/>
</dbReference>
<feature type="compositionally biased region" description="Basic and acidic residues" evidence="1">
    <location>
        <begin position="217"/>
        <end position="228"/>
    </location>
</feature>
<organism evidence="2 3">
    <name type="scientific">Heliocybe sulcata</name>
    <dbReference type="NCBI Taxonomy" id="5364"/>
    <lineage>
        <taxon>Eukaryota</taxon>
        <taxon>Fungi</taxon>
        <taxon>Dikarya</taxon>
        <taxon>Basidiomycota</taxon>
        <taxon>Agaricomycotina</taxon>
        <taxon>Agaricomycetes</taxon>
        <taxon>Gloeophyllales</taxon>
        <taxon>Gloeophyllaceae</taxon>
        <taxon>Heliocybe</taxon>
    </lineage>
</organism>
<accession>A0A5C3NIQ3</accession>
<proteinExistence type="predicted"/>
<evidence type="ECO:0000256" key="1">
    <source>
        <dbReference type="SAM" id="MobiDB-lite"/>
    </source>
</evidence>